<reference evidence="11 12" key="1">
    <citation type="submission" date="2020-08" db="EMBL/GenBank/DDBJ databases">
        <title>Genomic Encyclopedia of Archaeal and Bacterial Type Strains, Phase II (KMG-II): from individual species to whole genera.</title>
        <authorList>
            <person name="Goeker M."/>
        </authorList>
    </citation>
    <scope>NUCLEOTIDE SEQUENCE [LARGE SCALE GENOMIC DNA]</scope>
    <source>
        <strain evidence="11 12">DSM 23288</strain>
    </source>
</reference>
<dbReference type="Proteomes" id="UP000585272">
    <property type="component" value="Unassembled WGS sequence"/>
</dbReference>
<dbReference type="Pfam" id="PF16582">
    <property type="entry name" value="TPP_enzyme_M_2"/>
    <property type="match status" value="1"/>
</dbReference>
<keyword evidence="12" id="KW-1185">Reference proteome</keyword>
<evidence type="ECO:0000313" key="11">
    <source>
        <dbReference type="EMBL" id="MBB4663705.1"/>
    </source>
</evidence>
<dbReference type="UniPathway" id="UPA01057">
    <property type="reaction ID" value="UER00164"/>
</dbReference>
<dbReference type="UniPathway" id="UPA00079"/>
<evidence type="ECO:0000256" key="4">
    <source>
        <dbReference type="ARBA" id="ARBA00023052"/>
    </source>
</evidence>
<evidence type="ECO:0000256" key="1">
    <source>
        <dbReference type="ARBA" id="ARBA00022679"/>
    </source>
</evidence>
<comment type="function">
    <text evidence="6">Catalyzes the thiamine diphosphate-dependent decarboxylation of 2-oxoglutarate and the subsequent addition of the resulting succinic semialdehyde-thiamine pyrophosphate anion to isochorismate to yield 2-succinyl-5-enolpyruvyl-6-hydroxy-3-cyclohexene-1-carboxylate (SEPHCHC).</text>
</comment>
<dbReference type="InterPro" id="IPR032264">
    <property type="entry name" value="MenD_middle"/>
</dbReference>
<dbReference type="InterPro" id="IPR011766">
    <property type="entry name" value="TPP_enzyme_TPP-bd"/>
</dbReference>
<dbReference type="GO" id="GO:0070204">
    <property type="term" value="F:2-succinyl-5-enolpyruvyl-6-hydroxy-3-cyclohexene-1-carboxylic-acid synthase activity"/>
    <property type="evidence" value="ECO:0007669"/>
    <property type="project" value="UniProtKB-UniRule"/>
</dbReference>
<dbReference type="PANTHER" id="PTHR42916">
    <property type="entry name" value="2-SUCCINYL-5-ENOLPYRUVYL-6-HYDROXY-3-CYCLOHEXENE-1-CARBOXYLATE SYNTHASE"/>
    <property type="match status" value="1"/>
</dbReference>
<comment type="similarity">
    <text evidence="6">Belongs to the TPP enzyme family. MenD subfamily.</text>
</comment>
<keyword evidence="5 6" id="KW-0464">Manganese</keyword>
<comment type="subunit">
    <text evidence="6">Homodimer.</text>
</comment>
<keyword evidence="3 6" id="KW-0460">Magnesium</keyword>
<comment type="pathway">
    <text evidence="6">Quinol/quinone metabolism; 1,4-dihydroxy-2-naphthoate biosynthesis; 1,4-dihydroxy-2-naphthoate from chorismate: step 2/7.</text>
</comment>
<evidence type="ECO:0000259" key="9">
    <source>
        <dbReference type="Pfam" id="PF02776"/>
    </source>
</evidence>
<comment type="caution">
    <text evidence="11">The sequence shown here is derived from an EMBL/GenBank/DDBJ whole genome shotgun (WGS) entry which is preliminary data.</text>
</comment>
<comment type="catalytic activity">
    <reaction evidence="6">
        <text>isochorismate + 2-oxoglutarate + H(+) = 5-enolpyruvoyl-6-hydroxy-2-succinyl-cyclohex-3-ene-1-carboxylate + CO2</text>
        <dbReference type="Rhea" id="RHEA:25593"/>
        <dbReference type="ChEBI" id="CHEBI:15378"/>
        <dbReference type="ChEBI" id="CHEBI:16526"/>
        <dbReference type="ChEBI" id="CHEBI:16810"/>
        <dbReference type="ChEBI" id="CHEBI:29780"/>
        <dbReference type="ChEBI" id="CHEBI:58818"/>
        <dbReference type="EC" id="2.2.1.9"/>
    </reaction>
</comment>
<dbReference type="Pfam" id="PF02776">
    <property type="entry name" value="TPP_enzyme_N"/>
    <property type="match status" value="1"/>
</dbReference>
<accession>A0A840IHA3</accession>
<proteinExistence type="inferred from homology"/>
<name>A0A840IHA3_9ACTN</name>
<evidence type="ECO:0000256" key="7">
    <source>
        <dbReference type="SAM" id="MobiDB-lite"/>
    </source>
</evidence>
<keyword evidence="1 6" id="KW-0808">Transferase</keyword>
<evidence type="ECO:0000256" key="3">
    <source>
        <dbReference type="ARBA" id="ARBA00022842"/>
    </source>
</evidence>
<feature type="domain" description="Menaquinone biosynthesis protein MenD middle" evidence="10">
    <location>
        <begin position="267"/>
        <end position="455"/>
    </location>
</feature>
<dbReference type="GO" id="GO:0030145">
    <property type="term" value="F:manganese ion binding"/>
    <property type="evidence" value="ECO:0007669"/>
    <property type="project" value="UniProtKB-UniRule"/>
</dbReference>
<comment type="cofactor">
    <cofactor evidence="6">
        <name>thiamine diphosphate</name>
        <dbReference type="ChEBI" id="CHEBI:58937"/>
    </cofactor>
    <text evidence="6">Binds 1 thiamine pyrophosphate per subunit.</text>
</comment>
<dbReference type="GO" id="GO:0030976">
    <property type="term" value="F:thiamine pyrophosphate binding"/>
    <property type="evidence" value="ECO:0007669"/>
    <property type="project" value="UniProtKB-UniRule"/>
</dbReference>
<dbReference type="SUPFAM" id="SSF52518">
    <property type="entry name" value="Thiamin diphosphate-binding fold (THDP-binding)"/>
    <property type="match status" value="2"/>
</dbReference>
<dbReference type="EMBL" id="JACHNU010000004">
    <property type="protein sequence ID" value="MBB4663705.1"/>
    <property type="molecule type" value="Genomic_DNA"/>
</dbReference>
<keyword evidence="2 6" id="KW-0479">Metal-binding</keyword>
<comment type="cofactor">
    <cofactor evidence="6">
        <name>Mg(2+)</name>
        <dbReference type="ChEBI" id="CHEBI:18420"/>
    </cofactor>
    <cofactor evidence="6">
        <name>Mn(2+)</name>
        <dbReference type="ChEBI" id="CHEBI:29035"/>
    </cofactor>
</comment>
<dbReference type="InterPro" id="IPR004433">
    <property type="entry name" value="MenaQ_synth_MenD"/>
</dbReference>
<dbReference type="InterPro" id="IPR029061">
    <property type="entry name" value="THDP-binding"/>
</dbReference>
<comment type="pathway">
    <text evidence="6">Quinol/quinone metabolism; menaquinone biosynthesis.</text>
</comment>
<dbReference type="Gene3D" id="3.40.50.970">
    <property type="match status" value="2"/>
</dbReference>
<dbReference type="InterPro" id="IPR012001">
    <property type="entry name" value="Thiamin_PyroP_enz_TPP-bd_dom"/>
</dbReference>
<feature type="domain" description="Thiamine pyrophosphate enzyme TPP-binding" evidence="8">
    <location>
        <begin position="489"/>
        <end position="602"/>
    </location>
</feature>
<dbReference type="HAMAP" id="MF_01659">
    <property type="entry name" value="MenD"/>
    <property type="match status" value="1"/>
</dbReference>
<keyword evidence="6" id="KW-0474">Menaquinone biosynthesis</keyword>
<dbReference type="PANTHER" id="PTHR42916:SF1">
    <property type="entry name" value="PROTEIN PHYLLO, CHLOROPLASTIC"/>
    <property type="match status" value="1"/>
</dbReference>
<evidence type="ECO:0000256" key="5">
    <source>
        <dbReference type="ARBA" id="ARBA00023211"/>
    </source>
</evidence>
<evidence type="ECO:0000313" key="12">
    <source>
        <dbReference type="Proteomes" id="UP000585272"/>
    </source>
</evidence>
<dbReference type="CDD" id="cd07037">
    <property type="entry name" value="TPP_PYR_MenD"/>
    <property type="match status" value="1"/>
</dbReference>
<dbReference type="GO" id="GO:0000287">
    <property type="term" value="F:magnesium ion binding"/>
    <property type="evidence" value="ECO:0007669"/>
    <property type="project" value="UniProtKB-UniRule"/>
</dbReference>
<evidence type="ECO:0000256" key="6">
    <source>
        <dbReference type="HAMAP-Rule" id="MF_01659"/>
    </source>
</evidence>
<sequence>MTATDTYLLLRAFCDELARCGMTDACTSPGSRSTPLVLSLAREPGLRSWSHVDERVAGFFALGLAKRTGRAVAVAVTSGTAAAELAPAVIEAAEARLPLIVLTADRPPELRDVGAGQTIDQLKLYGGAAKRFVEVGVVGEATPERLRWIRTLACRAVWTAQEGRAGVVHLNFPLREPLVLDGPMPPDPLPGRPDGRPWVARTAWEPEPDAASAPGTTRDGGGTVGGGVAAAGRIAAGGRGDAGGRGNAGGRGAAAGRGLAAATASGDVWATGRAVVIAGRVERGRALGARIAAFARDTGSVLLADPLSGARRGPAAIARYDALLRDPGFLAGPAARPDVVLRIGDVPTSKPLRAWLAGLDPAVPQIALDPERTWHDPDAVVGERVELPLEEALSRLEASRGAGDPAWPAAWRDADAATARAIAATIGTGDDEPLNEPRIAAEVAAALPADAALLVAASMPIRDVETFAAARDDGPLVLANRGANGIDGTVATALGLAAAERGPTALLVGDVTLAYDLSALLSAMRLGLDLAIVLVDNGGGGIFDFLPVATQTDHFEQHVATPHGLDFALAARLYGARHVPVATAAELRAALAEATRPGAGVTIVAAATDRAENVALHRRVWAAVAAELAR</sequence>
<dbReference type="EC" id="2.2.1.9" evidence="6"/>
<protein>
    <recommendedName>
        <fullName evidence="6">2-succinyl-5-enolpyruvyl-6-hydroxy-3-cyclohexene-1-carboxylate synthase</fullName>
        <shortName evidence="6">SEPHCHC synthase</shortName>
        <ecNumber evidence="6">2.2.1.9</ecNumber>
    </recommendedName>
    <alternativeName>
        <fullName evidence="6">Menaquinone biosynthesis protein MenD</fullName>
    </alternativeName>
</protein>
<gene>
    <name evidence="6" type="primary">menD</name>
    <name evidence="11" type="ORF">BDZ31_003300</name>
</gene>
<evidence type="ECO:0000259" key="10">
    <source>
        <dbReference type="Pfam" id="PF16582"/>
    </source>
</evidence>
<organism evidence="11 12">
    <name type="scientific">Conexibacter arvalis</name>
    <dbReference type="NCBI Taxonomy" id="912552"/>
    <lineage>
        <taxon>Bacteria</taxon>
        <taxon>Bacillati</taxon>
        <taxon>Actinomycetota</taxon>
        <taxon>Thermoleophilia</taxon>
        <taxon>Solirubrobacterales</taxon>
        <taxon>Conexibacteraceae</taxon>
        <taxon>Conexibacter</taxon>
    </lineage>
</organism>
<feature type="region of interest" description="Disordered" evidence="7">
    <location>
        <begin position="207"/>
        <end position="226"/>
    </location>
</feature>
<dbReference type="GO" id="GO:0009234">
    <property type="term" value="P:menaquinone biosynthetic process"/>
    <property type="evidence" value="ECO:0007669"/>
    <property type="project" value="UniProtKB-UniRule"/>
</dbReference>
<evidence type="ECO:0000256" key="2">
    <source>
        <dbReference type="ARBA" id="ARBA00022723"/>
    </source>
</evidence>
<dbReference type="Gene3D" id="3.40.50.1220">
    <property type="entry name" value="TPP-binding domain"/>
    <property type="match status" value="1"/>
</dbReference>
<dbReference type="AlphaFoldDB" id="A0A840IHA3"/>
<keyword evidence="4 6" id="KW-0786">Thiamine pyrophosphate</keyword>
<feature type="domain" description="Thiamine pyrophosphate enzyme N-terminal TPP-binding" evidence="9">
    <location>
        <begin position="12"/>
        <end position="123"/>
    </location>
</feature>
<dbReference type="RefSeq" id="WP_183343417.1">
    <property type="nucleotide sequence ID" value="NZ_JACHNU010000004.1"/>
</dbReference>
<evidence type="ECO:0000259" key="8">
    <source>
        <dbReference type="Pfam" id="PF02775"/>
    </source>
</evidence>
<dbReference type="Pfam" id="PF02775">
    <property type="entry name" value="TPP_enzyme_C"/>
    <property type="match status" value="1"/>
</dbReference>
<dbReference type="CDD" id="cd02009">
    <property type="entry name" value="TPP_SHCHC_synthase"/>
    <property type="match status" value="1"/>
</dbReference>